<name>A0A5M3N7F4_CONPW</name>
<dbReference type="PROSITE" id="PS51745">
    <property type="entry name" value="PB1"/>
    <property type="match status" value="1"/>
</dbReference>
<feature type="region of interest" description="Disordered" evidence="1">
    <location>
        <begin position="93"/>
        <end position="113"/>
    </location>
</feature>
<feature type="region of interest" description="Disordered" evidence="1">
    <location>
        <begin position="381"/>
        <end position="416"/>
    </location>
</feature>
<dbReference type="OrthoDB" id="661148at2759"/>
<dbReference type="SUPFAM" id="SSF54277">
    <property type="entry name" value="CAD &amp; PB1 domains"/>
    <property type="match status" value="1"/>
</dbReference>
<evidence type="ECO:0000313" key="3">
    <source>
        <dbReference type="EMBL" id="EIW87024.1"/>
    </source>
</evidence>
<comment type="caution">
    <text evidence="3">The sequence shown here is derived from an EMBL/GenBank/DDBJ whole genome shotgun (WGS) entry which is preliminary data.</text>
</comment>
<proteinExistence type="predicted"/>
<keyword evidence="4" id="KW-1185">Reference proteome</keyword>
<feature type="compositionally biased region" description="Polar residues" evidence="1">
    <location>
        <begin position="93"/>
        <end position="112"/>
    </location>
</feature>
<dbReference type="InterPro" id="IPR053793">
    <property type="entry name" value="PB1-like"/>
</dbReference>
<feature type="region of interest" description="Disordered" evidence="1">
    <location>
        <begin position="154"/>
        <end position="221"/>
    </location>
</feature>
<feature type="compositionally biased region" description="Low complexity" evidence="1">
    <location>
        <begin position="404"/>
        <end position="414"/>
    </location>
</feature>
<dbReference type="OMA" id="ISNARGP"/>
<dbReference type="GeneID" id="19209882"/>
<organism evidence="3 4">
    <name type="scientific">Coniophora puteana (strain RWD-64-598)</name>
    <name type="common">Brown rot fungus</name>
    <dbReference type="NCBI Taxonomy" id="741705"/>
    <lineage>
        <taxon>Eukaryota</taxon>
        <taxon>Fungi</taxon>
        <taxon>Dikarya</taxon>
        <taxon>Basidiomycota</taxon>
        <taxon>Agaricomycotina</taxon>
        <taxon>Agaricomycetes</taxon>
        <taxon>Agaricomycetidae</taxon>
        <taxon>Boletales</taxon>
        <taxon>Coniophorineae</taxon>
        <taxon>Coniophoraceae</taxon>
        <taxon>Coniophora</taxon>
    </lineage>
</organism>
<dbReference type="Proteomes" id="UP000053558">
    <property type="component" value="Unassembled WGS sequence"/>
</dbReference>
<reference evidence="4" key="1">
    <citation type="journal article" date="2012" name="Science">
        <title>The Paleozoic origin of enzymatic lignin decomposition reconstructed from 31 fungal genomes.</title>
        <authorList>
            <person name="Floudas D."/>
            <person name="Binder M."/>
            <person name="Riley R."/>
            <person name="Barry K."/>
            <person name="Blanchette R.A."/>
            <person name="Henrissat B."/>
            <person name="Martinez A.T."/>
            <person name="Otillar R."/>
            <person name="Spatafora J.W."/>
            <person name="Yadav J.S."/>
            <person name="Aerts A."/>
            <person name="Benoit I."/>
            <person name="Boyd A."/>
            <person name="Carlson A."/>
            <person name="Copeland A."/>
            <person name="Coutinho P.M."/>
            <person name="de Vries R.P."/>
            <person name="Ferreira P."/>
            <person name="Findley K."/>
            <person name="Foster B."/>
            <person name="Gaskell J."/>
            <person name="Glotzer D."/>
            <person name="Gorecki P."/>
            <person name="Heitman J."/>
            <person name="Hesse C."/>
            <person name="Hori C."/>
            <person name="Igarashi K."/>
            <person name="Jurgens J.A."/>
            <person name="Kallen N."/>
            <person name="Kersten P."/>
            <person name="Kohler A."/>
            <person name="Kuees U."/>
            <person name="Kumar T.K.A."/>
            <person name="Kuo A."/>
            <person name="LaButti K."/>
            <person name="Larrondo L.F."/>
            <person name="Lindquist E."/>
            <person name="Ling A."/>
            <person name="Lombard V."/>
            <person name="Lucas S."/>
            <person name="Lundell T."/>
            <person name="Martin R."/>
            <person name="McLaughlin D.J."/>
            <person name="Morgenstern I."/>
            <person name="Morin E."/>
            <person name="Murat C."/>
            <person name="Nagy L.G."/>
            <person name="Nolan M."/>
            <person name="Ohm R.A."/>
            <person name="Patyshakuliyeva A."/>
            <person name="Rokas A."/>
            <person name="Ruiz-Duenas F.J."/>
            <person name="Sabat G."/>
            <person name="Salamov A."/>
            <person name="Samejima M."/>
            <person name="Schmutz J."/>
            <person name="Slot J.C."/>
            <person name="St John F."/>
            <person name="Stenlid J."/>
            <person name="Sun H."/>
            <person name="Sun S."/>
            <person name="Syed K."/>
            <person name="Tsang A."/>
            <person name="Wiebenga A."/>
            <person name="Young D."/>
            <person name="Pisabarro A."/>
            <person name="Eastwood D.C."/>
            <person name="Martin F."/>
            <person name="Cullen D."/>
            <person name="Grigoriev I.V."/>
            <person name="Hibbett D.S."/>
        </authorList>
    </citation>
    <scope>NUCLEOTIDE SEQUENCE [LARGE SCALE GENOMIC DNA]</scope>
    <source>
        <strain evidence="4">RWD-64-598 SS2</strain>
    </source>
</reference>
<sequence>MSPSTAVFKLTRPGSLTRRLNFATQPSWSVLSVRISTLFDIPFADVGVSYIDPDGDEVTLSSEEELQEFYSTLNQGDKEPIKFFVQDLSALRSNPSHSRAPSVTPQRNTFGGNETLPMMFEVDDEWQRLPETTGSPFWPQRDRNSPHAFVEVLGSEIDTKSQVDDRDLRGEPFVDHHSSTSTAEEDSKGKQRASLRPSVLDDVESTNSLLESRTPAKPPIHVFDMSDTEDLYQDAPTGQQITVELPEALNTTDSLHFDITDKAESVNTSPAQDADPPVPTIDASQTPSAPSLFSDLEAFLTSASSVLSSHPELSEGFRNILTNASNGTYWSNHREALYRAGEHIQRTAAAETGRTVEELRRATEQQAGARVAEALDKIFRSFGERTTGTRGPPEEATSSGRPLAETPAPAPAAEESMHRMNASGIPPSYGPGVPPPFAAPFTAPPPPPPTFIPGQGLPPGVPPMGPFHWSRGGPPHPPPIPPIPPFARPFEDLSSVPEGFRRRAANIMNRYSWAGPMEWVPPRPPAPPAPGVATAGSIAVPAAPGVPSDSEHAPVMDQARADVEAAKAEYKAKKNAYRQMKAEKRKNPDSKLEEYPQSREEISVETKVGSANTGRTTTPQAMSATTPTVVTTPVGHTPATPSRNLPSPAVMVSSARGVWPGYEMISVPRRNHTIGHASARSARSFESPEARSMNRITRKLADMGFTESAHPDLKARVKKHMPAEGAPAKDAEDDIVTNLIEELLGASPNPRASTSTLPRASTLGNESLPGAWN</sequence>
<feature type="region of interest" description="Disordered" evidence="1">
    <location>
        <begin position="265"/>
        <end position="288"/>
    </location>
</feature>
<feature type="compositionally biased region" description="Basic and acidic residues" evidence="1">
    <location>
        <begin position="157"/>
        <end position="178"/>
    </location>
</feature>
<dbReference type="Pfam" id="PF00564">
    <property type="entry name" value="PB1"/>
    <property type="match status" value="1"/>
</dbReference>
<feature type="compositionally biased region" description="Basic and acidic residues" evidence="1">
    <location>
        <begin position="580"/>
        <end position="604"/>
    </location>
</feature>
<evidence type="ECO:0000256" key="1">
    <source>
        <dbReference type="SAM" id="MobiDB-lite"/>
    </source>
</evidence>
<dbReference type="Gene3D" id="3.10.20.90">
    <property type="entry name" value="Phosphatidylinositol 3-kinase Catalytic Subunit, Chain A, domain 1"/>
    <property type="match status" value="1"/>
</dbReference>
<dbReference type="RefSeq" id="XP_007762826.1">
    <property type="nucleotide sequence ID" value="XM_007764636.1"/>
</dbReference>
<protein>
    <recommendedName>
        <fullName evidence="2">PB1 domain-containing protein</fullName>
    </recommendedName>
</protein>
<dbReference type="AlphaFoldDB" id="A0A5M3N7F4"/>
<feature type="compositionally biased region" description="Polar residues" evidence="1">
    <location>
        <begin position="750"/>
        <end position="765"/>
    </location>
</feature>
<feature type="compositionally biased region" description="Low complexity" evidence="1">
    <location>
        <begin position="625"/>
        <end position="641"/>
    </location>
</feature>
<accession>A0A5M3N7F4</accession>
<dbReference type="KEGG" id="cput:CONPUDRAFT_79208"/>
<evidence type="ECO:0000313" key="4">
    <source>
        <dbReference type="Proteomes" id="UP000053558"/>
    </source>
</evidence>
<feature type="compositionally biased region" description="Polar residues" evidence="1">
    <location>
        <begin position="609"/>
        <end position="624"/>
    </location>
</feature>
<feature type="region of interest" description="Disordered" evidence="1">
    <location>
        <begin position="746"/>
        <end position="773"/>
    </location>
</feature>
<evidence type="ECO:0000259" key="2">
    <source>
        <dbReference type="PROSITE" id="PS51745"/>
    </source>
</evidence>
<dbReference type="InterPro" id="IPR000270">
    <property type="entry name" value="PB1_dom"/>
</dbReference>
<feature type="domain" description="PB1" evidence="2">
    <location>
        <begin position="2"/>
        <end position="88"/>
    </location>
</feature>
<gene>
    <name evidence="3" type="ORF">CONPUDRAFT_79208</name>
</gene>
<feature type="region of interest" description="Disordered" evidence="1">
    <location>
        <begin position="577"/>
        <end position="648"/>
    </location>
</feature>
<dbReference type="EMBL" id="JH711573">
    <property type="protein sequence ID" value="EIW87024.1"/>
    <property type="molecule type" value="Genomic_DNA"/>
</dbReference>